<evidence type="ECO:0000256" key="4">
    <source>
        <dbReference type="SAM" id="MobiDB-lite"/>
    </source>
</evidence>
<dbReference type="InterPro" id="IPR036322">
    <property type="entry name" value="WD40_repeat_dom_sf"/>
</dbReference>
<dbReference type="PROSITE" id="PS50222">
    <property type="entry name" value="EF_HAND_2"/>
    <property type="match status" value="3"/>
</dbReference>
<feature type="domain" description="EF-hand" evidence="5">
    <location>
        <begin position="1227"/>
        <end position="1262"/>
    </location>
</feature>
<dbReference type="PROSITE" id="PS00018">
    <property type="entry name" value="EF_HAND_1"/>
    <property type="match status" value="3"/>
</dbReference>
<dbReference type="PROSITE" id="PS50082">
    <property type="entry name" value="WD_REPEATS_2"/>
    <property type="match status" value="2"/>
</dbReference>
<dbReference type="InterPro" id="IPR018247">
    <property type="entry name" value="EF_Hand_1_Ca_BS"/>
</dbReference>
<evidence type="ECO:0000313" key="7">
    <source>
        <dbReference type="Proteomes" id="UP000481153"/>
    </source>
</evidence>
<dbReference type="Proteomes" id="UP000481153">
    <property type="component" value="Unassembled WGS sequence"/>
</dbReference>
<keyword evidence="3" id="KW-0853">WD repeat</keyword>
<feature type="repeat" description="WD" evidence="3">
    <location>
        <begin position="584"/>
        <end position="616"/>
    </location>
</feature>
<protein>
    <recommendedName>
        <fullName evidence="5">EF-hand domain-containing protein</fullName>
    </recommendedName>
</protein>
<name>A0A6G0X7G9_9STRA</name>
<dbReference type="Gene3D" id="1.10.238.10">
    <property type="entry name" value="EF-hand"/>
    <property type="match status" value="2"/>
</dbReference>
<feature type="region of interest" description="Disordered" evidence="4">
    <location>
        <begin position="1323"/>
        <end position="1345"/>
    </location>
</feature>
<dbReference type="SUPFAM" id="SSF50978">
    <property type="entry name" value="WD40 repeat-like"/>
    <property type="match status" value="2"/>
</dbReference>
<dbReference type="PANTHER" id="PTHR44324:SF4">
    <property type="entry name" value="WD40 REPEAT DOMAIN 95"/>
    <property type="match status" value="1"/>
</dbReference>
<comment type="caution">
    <text evidence="6">The sequence shown here is derived from an EMBL/GenBank/DDBJ whole genome shotgun (WGS) entry which is preliminary data.</text>
</comment>
<evidence type="ECO:0000256" key="2">
    <source>
        <dbReference type="ARBA" id="ARBA00022837"/>
    </source>
</evidence>
<dbReference type="Gene3D" id="2.130.10.10">
    <property type="entry name" value="YVTN repeat-like/Quinoprotein amine dehydrogenase"/>
    <property type="match status" value="3"/>
</dbReference>
<dbReference type="VEuPathDB" id="FungiDB:AeMF1_011440"/>
<evidence type="ECO:0000313" key="6">
    <source>
        <dbReference type="EMBL" id="KAF0735834.1"/>
    </source>
</evidence>
<reference evidence="6 7" key="1">
    <citation type="submission" date="2019-07" db="EMBL/GenBank/DDBJ databases">
        <title>Genomics analysis of Aphanomyces spp. identifies a new class of oomycete effector associated with host adaptation.</title>
        <authorList>
            <person name="Gaulin E."/>
        </authorList>
    </citation>
    <scope>NUCLEOTIDE SEQUENCE [LARGE SCALE GENOMIC DNA]</scope>
    <source>
        <strain evidence="6 7">ATCC 201684</strain>
    </source>
</reference>
<dbReference type="SMART" id="SM00054">
    <property type="entry name" value="EFh"/>
    <property type="match status" value="3"/>
</dbReference>
<dbReference type="InterPro" id="IPR015943">
    <property type="entry name" value="WD40/YVTN_repeat-like_dom_sf"/>
</dbReference>
<dbReference type="CDD" id="cd00051">
    <property type="entry name" value="EFh"/>
    <property type="match status" value="2"/>
</dbReference>
<feature type="repeat" description="WD" evidence="3">
    <location>
        <begin position="540"/>
        <end position="572"/>
    </location>
</feature>
<dbReference type="InterPro" id="IPR051242">
    <property type="entry name" value="WD-EF-hand_domain"/>
</dbReference>
<dbReference type="Pfam" id="PF13499">
    <property type="entry name" value="EF-hand_7"/>
    <property type="match status" value="1"/>
</dbReference>
<evidence type="ECO:0000259" key="5">
    <source>
        <dbReference type="PROSITE" id="PS50222"/>
    </source>
</evidence>
<feature type="region of interest" description="Disordered" evidence="4">
    <location>
        <begin position="744"/>
        <end position="768"/>
    </location>
</feature>
<keyword evidence="1" id="KW-0677">Repeat</keyword>
<keyword evidence="7" id="KW-1185">Reference proteome</keyword>
<feature type="region of interest" description="Disordered" evidence="4">
    <location>
        <begin position="1125"/>
        <end position="1171"/>
    </location>
</feature>
<feature type="domain" description="EF-hand" evidence="5">
    <location>
        <begin position="1292"/>
        <end position="1327"/>
    </location>
</feature>
<dbReference type="SMART" id="SM00320">
    <property type="entry name" value="WD40"/>
    <property type="match status" value="11"/>
</dbReference>
<sequence>MRHKSNSCLDIMMKLNVEDLEEIKKDFEKLDGGVNLDSFVSILLDRLPRVESTAVEVVYELIDVFAHVVTNGQGTMGWEDFTAALIEAGMTNGLEASQWSDVKYEENVLYVDRTSRQPKEVLYIPELRRLFVFESSRPVIQVYDPSAILASEVAESLDDLNNAPSALPMTHEIHPLSFMPGYRRDQDAVRSEHSPVQAIKYLSTLDIVAISAGDLKLSFWNCAIMLTSEIPAPLEIVPTEHPQRVLEWAPRASRLFTISMDNFILVWTILAKGSKKCTATCTNILDKHRDIVQDLLLVNDETLVSCGMDALILVWDPNTLECKSTRQAHKAGIRILAKHSSTVFISAGFEMDMLGWDVSGLSLAPIFKLCGHNAPVVAIHVAQGYDQAVSLDEDGWFKWWNLQNLISTEDSDRCLQTFRFGNEKYPWKPSGFTIFNNGATLLACGFRLKWIQRVRLKPRAVASNAVLYSDHSFTILTTTDKEIQIWDAIDGRLIQSFRDVSRTDITQVEFDALERKVIVGNQGGELLVYNAANGSLVKSFDRHLSQVSCLHYCREDESLLTASWDKSLRVYDDRPPNTLLRCISDAHDSDIKCLAYSHSLSLVATGSSDGHIKMWDYIFFLLDQEHPCASEVNCLAFLEPYPILISGHENGAVLMFTVRPHSNPGQLVCSFSISSPVYVMQTFFDESGGAELVEGVAQGQHLLILGDQIGHVRSYDLTKVLHSGGIETVAENLLPTHSETYNPRRRILREGKHANRTTDRPRSRSSVDYAPSPAMVDVDLVAEWTAHTIAIRSMCVVDEPKCIFTCSHDKSTKVWSFAGECLGILCGDKEQQLFWRLSVDTDAVSDRKLQFAQAFSLSKHLSMPLLVEEPCQDISRMSEKERLFGQLRGATTWKKPEIQLARERAWEIEAAKYKTRMEKIFKVKPREESVKVAAIDSLEMEATKNANTRSMTTLPQLNSSQLTQVPYDDKDNWKINSLNRQKMIYNHLYTETCRTAKQFQGKRQPKLLLQTIDTSPSAFLLEKLGPDEKSLPIRRQRKQSKAALAASKSLPILRKGSQKDLCAPKRLPELPKNQQLDQIENIINHATKVGSADTPATSSPSANLMPRRLQRSASVLRYEKIMEEPDEVSKPAKPLLKKRQATSKELHAHQSSKSSQALEKAKSGIPETTKEQIHADQALLAQKTFGPYTRESVYEACKLFADIDKDDSGSIETQEFVEKLVRIQGDEMKPALEELFRRMDHDGNGLIDMTEMLKAVFPKANARVREEMIAYSRLALYAAFASKSERKELSKQALDDLTHLFQMFDKDNSGSVDVNELIQGLRANEESGEDGGDNESNNSTGRVTSHDVERLFRQYNTKGSLQLPEFIALLGDFFE</sequence>
<feature type="compositionally biased region" description="Basic and acidic residues" evidence="4">
    <location>
        <begin position="748"/>
        <end position="762"/>
    </location>
</feature>
<dbReference type="InterPro" id="IPR001680">
    <property type="entry name" value="WD40_rpt"/>
</dbReference>
<dbReference type="PANTHER" id="PTHR44324">
    <property type="entry name" value="WD40 REPEAT DOMAIN 95"/>
    <property type="match status" value="1"/>
</dbReference>
<evidence type="ECO:0000256" key="3">
    <source>
        <dbReference type="PROSITE-ProRule" id="PRU00221"/>
    </source>
</evidence>
<feature type="domain" description="EF-hand" evidence="5">
    <location>
        <begin position="1198"/>
        <end position="1226"/>
    </location>
</feature>
<dbReference type="InterPro" id="IPR011992">
    <property type="entry name" value="EF-hand-dom_pair"/>
</dbReference>
<dbReference type="EMBL" id="VJMJ01000093">
    <property type="protein sequence ID" value="KAF0735834.1"/>
    <property type="molecule type" value="Genomic_DNA"/>
</dbReference>
<dbReference type="InterPro" id="IPR002048">
    <property type="entry name" value="EF_hand_dom"/>
</dbReference>
<proteinExistence type="predicted"/>
<keyword evidence="2" id="KW-0106">Calcium</keyword>
<dbReference type="GO" id="GO:0005509">
    <property type="term" value="F:calcium ion binding"/>
    <property type="evidence" value="ECO:0007669"/>
    <property type="project" value="InterPro"/>
</dbReference>
<dbReference type="PROSITE" id="PS50294">
    <property type="entry name" value="WD_REPEATS_REGION"/>
    <property type="match status" value="1"/>
</dbReference>
<gene>
    <name evidence="6" type="ORF">Ae201684_007838</name>
</gene>
<dbReference type="Pfam" id="PF00400">
    <property type="entry name" value="WD40"/>
    <property type="match status" value="3"/>
</dbReference>
<dbReference type="Pfam" id="PF13405">
    <property type="entry name" value="EF-hand_6"/>
    <property type="match status" value="1"/>
</dbReference>
<organism evidence="6 7">
    <name type="scientific">Aphanomyces euteiches</name>
    <dbReference type="NCBI Taxonomy" id="100861"/>
    <lineage>
        <taxon>Eukaryota</taxon>
        <taxon>Sar</taxon>
        <taxon>Stramenopiles</taxon>
        <taxon>Oomycota</taxon>
        <taxon>Saprolegniomycetes</taxon>
        <taxon>Saprolegniales</taxon>
        <taxon>Verrucalvaceae</taxon>
        <taxon>Aphanomyces</taxon>
    </lineage>
</organism>
<dbReference type="SUPFAM" id="SSF47473">
    <property type="entry name" value="EF-hand"/>
    <property type="match status" value="1"/>
</dbReference>
<evidence type="ECO:0000256" key="1">
    <source>
        <dbReference type="ARBA" id="ARBA00022737"/>
    </source>
</evidence>
<accession>A0A6G0X7G9</accession>